<dbReference type="EMBL" id="JAXUIC010000011">
    <property type="protein sequence ID" value="KAK4564396.1"/>
    <property type="molecule type" value="Genomic_DNA"/>
</dbReference>
<evidence type="ECO:0000313" key="2">
    <source>
        <dbReference type="EMBL" id="KAK4564396.1"/>
    </source>
</evidence>
<dbReference type="AlphaFoldDB" id="A0AAN7IBW7"/>
<protein>
    <submittedName>
        <fullName evidence="2">Uncharacterized protein</fullName>
    </submittedName>
</protein>
<organism evidence="2 3">
    <name type="scientific">Quercus rubra</name>
    <name type="common">Northern red oak</name>
    <name type="synonym">Quercus borealis</name>
    <dbReference type="NCBI Taxonomy" id="3512"/>
    <lineage>
        <taxon>Eukaryota</taxon>
        <taxon>Viridiplantae</taxon>
        <taxon>Streptophyta</taxon>
        <taxon>Embryophyta</taxon>
        <taxon>Tracheophyta</taxon>
        <taxon>Spermatophyta</taxon>
        <taxon>Magnoliopsida</taxon>
        <taxon>eudicotyledons</taxon>
        <taxon>Gunneridae</taxon>
        <taxon>Pentapetalae</taxon>
        <taxon>rosids</taxon>
        <taxon>fabids</taxon>
        <taxon>Fagales</taxon>
        <taxon>Fagaceae</taxon>
        <taxon>Quercus</taxon>
    </lineage>
</organism>
<keyword evidence="3" id="KW-1185">Reference proteome</keyword>
<proteinExistence type="predicted"/>
<dbReference type="Proteomes" id="UP001324115">
    <property type="component" value="Unassembled WGS sequence"/>
</dbReference>
<reference evidence="2 3" key="1">
    <citation type="journal article" date="2023" name="G3 (Bethesda)">
        <title>A haplotype-resolved chromosome-scale genome for Quercus rubra L. provides insights into the genetics of adaptive traits for red oak species.</title>
        <authorList>
            <person name="Kapoor B."/>
            <person name="Jenkins J."/>
            <person name="Schmutz J."/>
            <person name="Zhebentyayeva T."/>
            <person name="Kuelheim C."/>
            <person name="Coggeshall M."/>
            <person name="Heim C."/>
            <person name="Lasky J.R."/>
            <person name="Leites L."/>
            <person name="Islam-Faridi N."/>
            <person name="Romero-Severson J."/>
            <person name="DeLeo V.L."/>
            <person name="Lucas S.M."/>
            <person name="Lazic D."/>
            <person name="Gailing O."/>
            <person name="Carlson J."/>
            <person name="Staton M."/>
        </authorList>
    </citation>
    <scope>NUCLEOTIDE SEQUENCE [LARGE SCALE GENOMIC DNA]</scope>
    <source>
        <strain evidence="2">Pseudo-F2</strain>
    </source>
</reference>
<feature type="region of interest" description="Disordered" evidence="1">
    <location>
        <begin position="85"/>
        <end position="107"/>
    </location>
</feature>
<comment type="caution">
    <text evidence="2">The sequence shown here is derived from an EMBL/GenBank/DDBJ whole genome shotgun (WGS) entry which is preliminary data.</text>
</comment>
<sequence>MFFSKKTLFNTTKVVILVFLIFNFVTTPIEAARPRPRPLHDLKPTLVANKARFLQNQESLARPRPLHDLKPTFVANKARFLQNQESLPISSPNPCTYIPTPSKGHCH</sequence>
<gene>
    <name evidence="2" type="ORF">RGQ29_006458</name>
</gene>
<evidence type="ECO:0000313" key="3">
    <source>
        <dbReference type="Proteomes" id="UP001324115"/>
    </source>
</evidence>
<name>A0AAN7IBW7_QUERU</name>
<accession>A0AAN7IBW7</accession>
<feature type="compositionally biased region" description="Polar residues" evidence="1">
    <location>
        <begin position="85"/>
        <end position="94"/>
    </location>
</feature>
<evidence type="ECO:0000256" key="1">
    <source>
        <dbReference type="SAM" id="MobiDB-lite"/>
    </source>
</evidence>